<evidence type="ECO:0000256" key="1">
    <source>
        <dbReference type="ARBA" id="ARBA00004177"/>
    </source>
</evidence>
<name>A0A9P4Z0M2_9HYPO</name>
<dbReference type="PANTHER" id="PTHR23306:SF3">
    <property type="entry name" value="TUMOR SUPPRESSOR PROTEIN 101"/>
    <property type="match status" value="1"/>
</dbReference>
<feature type="compositionally biased region" description="Low complexity" evidence="8">
    <location>
        <begin position="296"/>
        <end position="310"/>
    </location>
</feature>
<dbReference type="PROSITE" id="PS51312">
    <property type="entry name" value="SB"/>
    <property type="match status" value="1"/>
</dbReference>
<proteinExistence type="inferred from homology"/>
<dbReference type="InterPro" id="IPR017916">
    <property type="entry name" value="SB_dom"/>
</dbReference>
<dbReference type="PANTHER" id="PTHR23306">
    <property type="entry name" value="TUMOR SUSCEPTIBILITY GENE 101 PROTEIN-RELATED"/>
    <property type="match status" value="1"/>
</dbReference>
<comment type="similarity">
    <text evidence="2">Belongs to the ubiquitin-conjugating enzyme family. UEV subfamily.</text>
</comment>
<dbReference type="PROSITE" id="PS51322">
    <property type="entry name" value="UEV"/>
    <property type="match status" value="1"/>
</dbReference>
<reference evidence="11" key="1">
    <citation type="submission" date="2020-03" db="EMBL/GenBank/DDBJ databases">
        <title>Site-based positive gene gene selection in Geosmithia morbida across the United States reveals a broad range of putative effectors and factors for local host and environmental adapation.</title>
        <authorList>
            <person name="Onufrak A."/>
            <person name="Murdoch R.W."/>
            <person name="Gazis R."/>
            <person name="Huff M."/>
            <person name="Staton M."/>
            <person name="Klingeman W."/>
            <person name="Hadziabdic D."/>
        </authorList>
    </citation>
    <scope>NUCLEOTIDE SEQUENCE</scope>
    <source>
        <strain evidence="11">1262</strain>
    </source>
</reference>
<dbReference type="SUPFAM" id="SSF140111">
    <property type="entry name" value="Endosomal sorting complex assembly domain"/>
    <property type="match status" value="1"/>
</dbReference>
<sequence length="529" mass="57988">MSDGVLDQTRLRTNGILHKLGYIQSKAHAGSPRPSTRMPVQQHVLNWLYSVLTSEYHDVNRTYNDVAQALAQYPSLAPRTDVHTFPNGYSALLLHLSGTLPVNFRGNIYRFPVSVWVPHAYPREPPIIYVTPTGNMVIRPGQHIDPQGQVYHPYLVGWAEYWDKSTVRDLLALLCDVFAKEPPVIARQPPRQTQHPQPVQSPPPVPPLPSQVASRSASHEQPRPPPPPPKMTPQEGQQPFYTGSPLPQTPGLHQAQPLNQLPSRPLSSTMSPFVGSLGHGTHYPQPSNAANAASHGQWQQPGYQAGYQQPTATSQQGGMEASWNRESSAPQPQNSSAQPPPDLLDEPLTLELPGQSSVAPPPIPPNPEKDALLSQLAQTLALMRQHNRQQNESSMAGLQAQRNAMLSVLPAMQSEMGQLTQLSNVLTSNTAILHEALNRADGVIEGSKSHPAPNIDELLVAPTIVANQLYLLVAEERALGDAVFMLGRAVERGRITPAVFAKMTRSLAREWYFKSALVRKIALGMGLWA</sequence>
<dbReference type="Pfam" id="PF05743">
    <property type="entry name" value="UEV"/>
    <property type="match status" value="1"/>
</dbReference>
<dbReference type="GO" id="GO:0072666">
    <property type="term" value="P:establishment of protein localization to vacuole"/>
    <property type="evidence" value="ECO:0007669"/>
    <property type="project" value="UniProtKB-ARBA"/>
</dbReference>
<dbReference type="Gene3D" id="6.10.140.820">
    <property type="match status" value="1"/>
</dbReference>
<feature type="compositionally biased region" description="Pro residues" evidence="8">
    <location>
        <begin position="199"/>
        <end position="209"/>
    </location>
</feature>
<evidence type="ECO:0000256" key="7">
    <source>
        <dbReference type="PROSITE-ProRule" id="PRU00644"/>
    </source>
</evidence>
<dbReference type="InterPro" id="IPR052070">
    <property type="entry name" value="ESCRT-I_UEV_domain"/>
</dbReference>
<comment type="subcellular location">
    <subcellularLocation>
        <location evidence="1">Endosome</location>
    </subcellularLocation>
</comment>
<feature type="compositionally biased region" description="Polar residues" evidence="8">
    <location>
        <begin position="256"/>
        <end position="271"/>
    </location>
</feature>
<dbReference type="RefSeq" id="XP_035324619.1">
    <property type="nucleotide sequence ID" value="XM_035463195.1"/>
</dbReference>
<dbReference type="GO" id="GO:0006886">
    <property type="term" value="P:intracellular protein transport"/>
    <property type="evidence" value="ECO:0007669"/>
    <property type="project" value="UniProtKB-ARBA"/>
</dbReference>
<keyword evidence="5 7" id="KW-0653">Protein transport</keyword>
<dbReference type="Gene3D" id="3.10.110.10">
    <property type="entry name" value="Ubiquitin Conjugating Enzyme"/>
    <property type="match status" value="1"/>
</dbReference>
<evidence type="ECO:0000256" key="3">
    <source>
        <dbReference type="ARBA" id="ARBA00022448"/>
    </source>
</evidence>
<keyword evidence="6" id="KW-0175">Coiled coil</keyword>
<dbReference type="SUPFAM" id="SSF54495">
    <property type="entry name" value="UBC-like"/>
    <property type="match status" value="1"/>
</dbReference>
<evidence type="ECO:0000259" key="9">
    <source>
        <dbReference type="PROSITE" id="PS51312"/>
    </source>
</evidence>
<dbReference type="GeneID" id="55967443"/>
<dbReference type="Proteomes" id="UP000749293">
    <property type="component" value="Unassembled WGS sequence"/>
</dbReference>
<dbReference type="InterPro" id="IPR037202">
    <property type="entry name" value="ESCRT_assembly_dom"/>
</dbReference>
<feature type="domain" description="UEV" evidence="10">
    <location>
        <begin position="43"/>
        <end position="188"/>
    </location>
</feature>
<evidence type="ECO:0000256" key="2">
    <source>
        <dbReference type="ARBA" id="ARBA00009594"/>
    </source>
</evidence>
<dbReference type="AlphaFoldDB" id="A0A9P4Z0M2"/>
<keyword evidence="3 7" id="KW-0813">Transport</keyword>
<feature type="domain" description="SB" evidence="9">
    <location>
        <begin position="463"/>
        <end position="529"/>
    </location>
</feature>
<evidence type="ECO:0000256" key="4">
    <source>
        <dbReference type="ARBA" id="ARBA00022753"/>
    </source>
</evidence>
<dbReference type="GO" id="GO:0000813">
    <property type="term" value="C:ESCRT I complex"/>
    <property type="evidence" value="ECO:0007669"/>
    <property type="project" value="TreeGrafter"/>
</dbReference>
<dbReference type="GO" id="GO:0043130">
    <property type="term" value="F:ubiquitin binding"/>
    <property type="evidence" value="ECO:0007669"/>
    <property type="project" value="TreeGrafter"/>
</dbReference>
<dbReference type="InterPro" id="IPR008883">
    <property type="entry name" value="UEV_N"/>
</dbReference>
<evidence type="ECO:0000313" key="11">
    <source>
        <dbReference type="EMBL" id="KAF4125967.1"/>
    </source>
</evidence>
<evidence type="ECO:0000313" key="12">
    <source>
        <dbReference type="Proteomes" id="UP000749293"/>
    </source>
</evidence>
<feature type="compositionally biased region" description="Low complexity" evidence="8">
    <location>
        <begin position="188"/>
        <end position="198"/>
    </location>
</feature>
<dbReference type="OrthoDB" id="306304at2759"/>
<evidence type="ECO:0000256" key="6">
    <source>
        <dbReference type="ARBA" id="ARBA00023054"/>
    </source>
</evidence>
<feature type="region of interest" description="Disordered" evidence="8">
    <location>
        <begin position="187"/>
        <end position="369"/>
    </location>
</feature>
<dbReference type="GO" id="GO:0043162">
    <property type="term" value="P:ubiquitin-dependent protein catabolic process via the multivesicular body sorting pathway"/>
    <property type="evidence" value="ECO:0007669"/>
    <property type="project" value="UniProtKB-ARBA"/>
</dbReference>
<comment type="caution">
    <text evidence="11">The sequence shown here is derived from an EMBL/GenBank/DDBJ whole genome shotgun (WGS) entry which is preliminary data.</text>
</comment>
<dbReference type="InterPro" id="IPR016135">
    <property type="entry name" value="UBQ-conjugating_enzyme/RWD"/>
</dbReference>
<evidence type="ECO:0000259" key="10">
    <source>
        <dbReference type="PROSITE" id="PS51322"/>
    </source>
</evidence>
<organism evidence="11 12">
    <name type="scientific">Geosmithia morbida</name>
    <dbReference type="NCBI Taxonomy" id="1094350"/>
    <lineage>
        <taxon>Eukaryota</taxon>
        <taxon>Fungi</taxon>
        <taxon>Dikarya</taxon>
        <taxon>Ascomycota</taxon>
        <taxon>Pezizomycotina</taxon>
        <taxon>Sordariomycetes</taxon>
        <taxon>Hypocreomycetidae</taxon>
        <taxon>Hypocreales</taxon>
        <taxon>Bionectriaceae</taxon>
        <taxon>Geosmithia</taxon>
    </lineage>
</organism>
<evidence type="ECO:0000256" key="5">
    <source>
        <dbReference type="ARBA" id="ARBA00022927"/>
    </source>
</evidence>
<evidence type="ECO:0000256" key="8">
    <source>
        <dbReference type="SAM" id="MobiDB-lite"/>
    </source>
</evidence>
<keyword evidence="12" id="KW-1185">Reference proteome</keyword>
<dbReference type="Pfam" id="PF09454">
    <property type="entry name" value="Vps23_core"/>
    <property type="match status" value="1"/>
</dbReference>
<accession>A0A9P4Z0M2</accession>
<feature type="compositionally biased region" description="Low complexity" evidence="8">
    <location>
        <begin position="327"/>
        <end position="337"/>
    </location>
</feature>
<dbReference type="EMBL" id="JAANYQ010000002">
    <property type="protein sequence ID" value="KAF4125967.1"/>
    <property type="molecule type" value="Genomic_DNA"/>
</dbReference>
<protein>
    <submittedName>
        <fullName evidence="11">ESCRT-I complex subunit TSG101</fullName>
    </submittedName>
</protein>
<dbReference type="CDD" id="cd11685">
    <property type="entry name" value="UEV_TSG101-like"/>
    <property type="match status" value="1"/>
</dbReference>
<keyword evidence="4" id="KW-0967">Endosome</keyword>
<gene>
    <name evidence="11" type="ORF">GMORB2_1213</name>
</gene>